<comment type="caution">
    <text evidence="1">The sequence shown here is derived from an EMBL/GenBank/DDBJ whole genome shotgun (WGS) entry which is preliminary data.</text>
</comment>
<dbReference type="Proteomes" id="UP001470230">
    <property type="component" value="Unassembled WGS sequence"/>
</dbReference>
<keyword evidence="2" id="KW-1185">Reference proteome</keyword>
<dbReference type="SMART" id="SM00671">
    <property type="entry name" value="SEL1"/>
    <property type="match status" value="2"/>
</dbReference>
<evidence type="ECO:0000313" key="1">
    <source>
        <dbReference type="EMBL" id="KAK8836492.1"/>
    </source>
</evidence>
<reference evidence="1 2" key="1">
    <citation type="submission" date="2024-04" db="EMBL/GenBank/DDBJ databases">
        <title>Tritrichomonas musculus Genome.</title>
        <authorList>
            <person name="Alves-Ferreira E."/>
            <person name="Grigg M."/>
            <person name="Lorenzi H."/>
            <person name="Galac M."/>
        </authorList>
    </citation>
    <scope>NUCLEOTIDE SEQUENCE [LARGE SCALE GENOMIC DNA]</scope>
    <source>
        <strain evidence="1 2">EAF2021</strain>
    </source>
</reference>
<protein>
    <submittedName>
        <fullName evidence="1">Uncharacterized protein</fullName>
    </submittedName>
</protein>
<accession>A0ABR2GSZ2</accession>
<dbReference type="InterPro" id="IPR011990">
    <property type="entry name" value="TPR-like_helical_dom_sf"/>
</dbReference>
<organism evidence="1 2">
    <name type="scientific">Tritrichomonas musculus</name>
    <dbReference type="NCBI Taxonomy" id="1915356"/>
    <lineage>
        <taxon>Eukaryota</taxon>
        <taxon>Metamonada</taxon>
        <taxon>Parabasalia</taxon>
        <taxon>Tritrichomonadida</taxon>
        <taxon>Tritrichomonadidae</taxon>
        <taxon>Tritrichomonas</taxon>
    </lineage>
</organism>
<gene>
    <name evidence="1" type="ORF">M9Y10_037752</name>
</gene>
<dbReference type="Pfam" id="PF08238">
    <property type="entry name" value="Sel1"/>
    <property type="match status" value="2"/>
</dbReference>
<proteinExistence type="predicted"/>
<dbReference type="Gene3D" id="1.25.40.10">
    <property type="entry name" value="Tetratricopeptide repeat domain"/>
    <property type="match status" value="1"/>
</dbReference>
<sequence length="127" mass="14669">MIMADFYLEGKYVERNIQESIHLYKEASVSKETYAKNNLGVIFQHGFNAIEKNIVLSKEYFTESIKESNNAVSMHNLANVLLDEGEEDELNEKFNESIDLLIKSSLCNFFAANVLICLIFMKKIQYK</sequence>
<dbReference type="InterPro" id="IPR006597">
    <property type="entry name" value="Sel1-like"/>
</dbReference>
<evidence type="ECO:0000313" key="2">
    <source>
        <dbReference type="Proteomes" id="UP001470230"/>
    </source>
</evidence>
<dbReference type="SUPFAM" id="SSF81901">
    <property type="entry name" value="HCP-like"/>
    <property type="match status" value="1"/>
</dbReference>
<name>A0ABR2GSZ2_9EUKA</name>
<dbReference type="EMBL" id="JAPFFF010000065">
    <property type="protein sequence ID" value="KAK8836492.1"/>
    <property type="molecule type" value="Genomic_DNA"/>
</dbReference>